<keyword evidence="3" id="KW-1185">Reference proteome</keyword>
<evidence type="ECO:0000313" key="2">
    <source>
        <dbReference type="EMBL" id="CAK0804916.1"/>
    </source>
</evidence>
<feature type="compositionally biased region" description="Polar residues" evidence="1">
    <location>
        <begin position="83"/>
        <end position="93"/>
    </location>
</feature>
<accession>A0ABN9QGP7</accession>
<comment type="caution">
    <text evidence="2">The sequence shown here is derived from an EMBL/GenBank/DDBJ whole genome shotgun (WGS) entry which is preliminary data.</text>
</comment>
<reference evidence="2" key="1">
    <citation type="submission" date="2023-10" db="EMBL/GenBank/DDBJ databases">
        <authorList>
            <person name="Chen Y."/>
            <person name="Shah S."/>
            <person name="Dougan E. K."/>
            <person name="Thang M."/>
            <person name="Chan C."/>
        </authorList>
    </citation>
    <scope>NUCLEOTIDE SEQUENCE [LARGE SCALE GENOMIC DNA]</scope>
</reference>
<name>A0ABN9QGP7_9DINO</name>
<proteinExistence type="predicted"/>
<evidence type="ECO:0000256" key="1">
    <source>
        <dbReference type="SAM" id="MobiDB-lite"/>
    </source>
</evidence>
<sequence>MYLLAHRAHNTTSLWPPRAQVLQCKSPRVAGATFLDSAVGPAVWRTSEDPIHEQWAENALPRKQTEETQRGRIAPVPRRDTTTKAMSSPTNRSLPRCWKHGPAC</sequence>
<gene>
    <name evidence="2" type="ORF">PCOR1329_LOCUS11588</name>
</gene>
<evidence type="ECO:0000313" key="3">
    <source>
        <dbReference type="Proteomes" id="UP001189429"/>
    </source>
</evidence>
<protein>
    <submittedName>
        <fullName evidence="2">Uncharacterized protein</fullName>
    </submittedName>
</protein>
<dbReference type="EMBL" id="CAUYUJ010003337">
    <property type="protein sequence ID" value="CAK0804916.1"/>
    <property type="molecule type" value="Genomic_DNA"/>
</dbReference>
<dbReference type="Proteomes" id="UP001189429">
    <property type="component" value="Unassembled WGS sequence"/>
</dbReference>
<feature type="region of interest" description="Disordered" evidence="1">
    <location>
        <begin position="56"/>
        <end position="104"/>
    </location>
</feature>
<organism evidence="2 3">
    <name type="scientific">Prorocentrum cordatum</name>
    <dbReference type="NCBI Taxonomy" id="2364126"/>
    <lineage>
        <taxon>Eukaryota</taxon>
        <taxon>Sar</taxon>
        <taxon>Alveolata</taxon>
        <taxon>Dinophyceae</taxon>
        <taxon>Prorocentrales</taxon>
        <taxon>Prorocentraceae</taxon>
        <taxon>Prorocentrum</taxon>
    </lineage>
</organism>